<dbReference type="Pfam" id="PF00003">
    <property type="entry name" value="7tm_3"/>
    <property type="match status" value="1"/>
</dbReference>
<dbReference type="InterPro" id="IPR011500">
    <property type="entry name" value="GPCR_3_9-Cys_dom"/>
</dbReference>
<dbReference type="Gene3D" id="2.10.50.30">
    <property type="entry name" value="GPCR, family 3, nine cysteines domain"/>
    <property type="match status" value="1"/>
</dbReference>
<feature type="domain" description="G-protein coupled receptors family 3 profile" evidence="9">
    <location>
        <begin position="113"/>
        <end position="162"/>
    </location>
</feature>
<name>A0A8C4QP80_EPTBU</name>
<evidence type="ECO:0000313" key="11">
    <source>
        <dbReference type="Proteomes" id="UP000694388"/>
    </source>
</evidence>
<dbReference type="PROSITE" id="PS00980">
    <property type="entry name" value="G_PROTEIN_RECEP_F3_2"/>
    <property type="match status" value="1"/>
</dbReference>
<keyword evidence="5" id="KW-0297">G-protein coupled receptor</keyword>
<dbReference type="AlphaFoldDB" id="A0A8C4QP80"/>
<feature type="transmembrane region" description="Helical" evidence="8">
    <location>
        <begin position="79"/>
        <end position="102"/>
    </location>
</feature>
<dbReference type="InterPro" id="IPR017979">
    <property type="entry name" value="GPCR_3_CS"/>
</dbReference>
<accession>A0A8C4QP80</accession>
<dbReference type="OMA" id="FHEMRIG"/>
<dbReference type="GO" id="GO:0004930">
    <property type="term" value="F:G protein-coupled receptor activity"/>
    <property type="evidence" value="ECO:0007669"/>
    <property type="project" value="UniProtKB-KW"/>
</dbReference>
<evidence type="ECO:0000256" key="3">
    <source>
        <dbReference type="ARBA" id="ARBA00022692"/>
    </source>
</evidence>
<evidence type="ECO:0000256" key="2">
    <source>
        <dbReference type="ARBA" id="ARBA00022475"/>
    </source>
</evidence>
<feature type="transmembrane region" description="Helical" evidence="8">
    <location>
        <begin position="142"/>
        <end position="160"/>
    </location>
</feature>
<evidence type="ECO:0000259" key="9">
    <source>
        <dbReference type="PROSITE" id="PS50259"/>
    </source>
</evidence>
<keyword evidence="2" id="KW-1003">Cell membrane</keyword>
<dbReference type="GeneTree" id="ENSGT01150000286997"/>
<dbReference type="PANTHER" id="PTHR24061">
    <property type="entry name" value="CALCIUM-SENSING RECEPTOR-RELATED"/>
    <property type="match status" value="1"/>
</dbReference>
<dbReference type="Proteomes" id="UP000694388">
    <property type="component" value="Unplaced"/>
</dbReference>
<organism evidence="10 11">
    <name type="scientific">Eptatretus burgeri</name>
    <name type="common">Inshore hagfish</name>
    <dbReference type="NCBI Taxonomy" id="7764"/>
    <lineage>
        <taxon>Eukaryota</taxon>
        <taxon>Metazoa</taxon>
        <taxon>Chordata</taxon>
        <taxon>Craniata</taxon>
        <taxon>Vertebrata</taxon>
        <taxon>Cyclostomata</taxon>
        <taxon>Myxini</taxon>
        <taxon>Myxiniformes</taxon>
        <taxon>Myxinidae</taxon>
        <taxon>Eptatretinae</taxon>
        <taxon>Eptatretus</taxon>
    </lineage>
</organism>
<sequence length="176" mass="19596">MTLVPRSVCSNPCKPSTRKVRQKGEPFCCFDCVPCGDGTYSNNTDSPNCYSCPEMFWSMKERNGCVRMPIEFLDFSDPISVILLSCTAVGLVFTILMGMMMYQFHEMRIGIGLLLLALTGCFVCTINFVGEPTDATCPIRKTLASTSLVFVISCVISRTYEILLQIRGKFSQCCLK</sequence>
<dbReference type="Ensembl" id="ENSEBUT00000018967.1">
    <property type="protein sequence ID" value="ENSEBUP00000018391.1"/>
    <property type="gene ID" value="ENSEBUG00000011480.1"/>
</dbReference>
<dbReference type="InterPro" id="IPR038550">
    <property type="entry name" value="GPCR_3_9-Cys_sf"/>
</dbReference>
<dbReference type="InterPro" id="IPR017978">
    <property type="entry name" value="GPCR_3_C"/>
</dbReference>
<keyword evidence="5" id="KW-0675">Receptor</keyword>
<evidence type="ECO:0000256" key="4">
    <source>
        <dbReference type="ARBA" id="ARBA00022989"/>
    </source>
</evidence>
<reference evidence="10" key="1">
    <citation type="submission" date="2025-08" db="UniProtKB">
        <authorList>
            <consortium name="Ensembl"/>
        </authorList>
    </citation>
    <scope>IDENTIFICATION</scope>
</reference>
<keyword evidence="3 8" id="KW-0812">Transmembrane</keyword>
<dbReference type="Pfam" id="PF07562">
    <property type="entry name" value="NCD3G"/>
    <property type="match status" value="1"/>
</dbReference>
<keyword evidence="11" id="KW-1185">Reference proteome</keyword>
<dbReference type="GO" id="GO:0005886">
    <property type="term" value="C:plasma membrane"/>
    <property type="evidence" value="ECO:0007669"/>
    <property type="project" value="UniProtKB-SubCell"/>
</dbReference>
<evidence type="ECO:0000256" key="8">
    <source>
        <dbReference type="SAM" id="Phobius"/>
    </source>
</evidence>
<dbReference type="InterPro" id="IPR000068">
    <property type="entry name" value="GPCR_3_Ca_sens_rcpt-rel"/>
</dbReference>
<evidence type="ECO:0000256" key="7">
    <source>
        <dbReference type="ARBA" id="ARBA00023224"/>
    </source>
</evidence>
<proteinExistence type="predicted"/>
<keyword evidence="4 8" id="KW-1133">Transmembrane helix</keyword>
<feature type="transmembrane region" description="Helical" evidence="8">
    <location>
        <begin position="109"/>
        <end position="130"/>
    </location>
</feature>
<keyword evidence="6 8" id="KW-0472">Membrane</keyword>
<evidence type="ECO:0000256" key="1">
    <source>
        <dbReference type="ARBA" id="ARBA00004651"/>
    </source>
</evidence>
<comment type="subcellular location">
    <subcellularLocation>
        <location evidence="1">Cell membrane</location>
        <topology evidence="1">Multi-pass membrane protein</topology>
    </subcellularLocation>
</comment>
<dbReference type="PANTHER" id="PTHR24061:SF0">
    <property type="entry name" value="C-FAMILY ODORANT RECEPTOR OLFCT1"/>
    <property type="match status" value="1"/>
</dbReference>
<evidence type="ECO:0000256" key="5">
    <source>
        <dbReference type="ARBA" id="ARBA00023040"/>
    </source>
</evidence>
<dbReference type="PROSITE" id="PS50259">
    <property type="entry name" value="G_PROTEIN_RECEP_F3_4"/>
    <property type="match status" value="1"/>
</dbReference>
<reference evidence="10" key="2">
    <citation type="submission" date="2025-09" db="UniProtKB">
        <authorList>
            <consortium name="Ensembl"/>
        </authorList>
    </citation>
    <scope>IDENTIFICATION</scope>
</reference>
<evidence type="ECO:0000256" key="6">
    <source>
        <dbReference type="ARBA" id="ARBA00023136"/>
    </source>
</evidence>
<keyword evidence="7" id="KW-0807">Transducer</keyword>
<evidence type="ECO:0000313" key="10">
    <source>
        <dbReference type="Ensembl" id="ENSEBUP00000018391.1"/>
    </source>
</evidence>
<dbReference type="FunFam" id="2.10.50.30:FF:000003">
    <property type="entry name" value="Vomeronasal 2, receptor 120"/>
    <property type="match status" value="1"/>
</dbReference>
<protein>
    <recommendedName>
        <fullName evidence="9">G-protein coupled receptors family 3 profile domain-containing protein</fullName>
    </recommendedName>
</protein>